<comment type="caution">
    <text evidence="1">The sequence shown here is derived from an EMBL/GenBank/DDBJ whole genome shotgun (WGS) entry which is preliminary data.</text>
</comment>
<reference evidence="1" key="1">
    <citation type="journal article" date="2019" name="Sci. Rep.">
        <title>Draft genome of Tanacetum cinerariifolium, the natural source of mosquito coil.</title>
        <authorList>
            <person name="Yamashiro T."/>
            <person name="Shiraishi A."/>
            <person name="Satake H."/>
            <person name="Nakayama K."/>
        </authorList>
    </citation>
    <scope>NUCLEOTIDE SEQUENCE</scope>
</reference>
<organism evidence="1">
    <name type="scientific">Tanacetum cinerariifolium</name>
    <name type="common">Dalmatian daisy</name>
    <name type="synonym">Chrysanthemum cinerariifolium</name>
    <dbReference type="NCBI Taxonomy" id="118510"/>
    <lineage>
        <taxon>Eukaryota</taxon>
        <taxon>Viridiplantae</taxon>
        <taxon>Streptophyta</taxon>
        <taxon>Embryophyta</taxon>
        <taxon>Tracheophyta</taxon>
        <taxon>Spermatophyta</taxon>
        <taxon>Magnoliopsida</taxon>
        <taxon>eudicotyledons</taxon>
        <taxon>Gunneridae</taxon>
        <taxon>Pentapetalae</taxon>
        <taxon>asterids</taxon>
        <taxon>campanulids</taxon>
        <taxon>Asterales</taxon>
        <taxon>Asteraceae</taxon>
        <taxon>Asteroideae</taxon>
        <taxon>Anthemideae</taxon>
        <taxon>Anthemidinae</taxon>
        <taxon>Tanacetum</taxon>
    </lineage>
</organism>
<protein>
    <submittedName>
        <fullName evidence="1">Uncharacterized protein</fullName>
    </submittedName>
</protein>
<feature type="non-terminal residue" evidence="1">
    <location>
        <position position="1"/>
    </location>
</feature>
<dbReference type="EMBL" id="BKCJ011789561">
    <property type="protein sequence ID" value="GFD53045.1"/>
    <property type="molecule type" value="Genomic_DNA"/>
</dbReference>
<dbReference type="AlphaFoldDB" id="A0A699WZU8"/>
<proteinExistence type="predicted"/>
<accession>A0A699WZU8</accession>
<gene>
    <name evidence="1" type="ORF">Tci_925014</name>
</gene>
<evidence type="ECO:0000313" key="1">
    <source>
        <dbReference type="EMBL" id="GFD53045.1"/>
    </source>
</evidence>
<sequence length="104" mass="10871">LDAVASGLNAEGGRGTGNVHVETEALHAECRLNLDGNRGVRPLQVGTGDDHAVDVGCGFARAMQGLLGGRDTHLAKDRPLVVGALRQTGLHALRVEDAVFVHDE</sequence>
<name>A0A699WZU8_TANCI</name>
<feature type="non-terminal residue" evidence="1">
    <location>
        <position position="104"/>
    </location>
</feature>